<dbReference type="InterPro" id="IPR008538">
    <property type="entry name" value="Uma2"/>
</dbReference>
<sequence length="194" mass="22094">MNEPIALNLSAVIQLTDEQFYTLAVSQPDRIKLERNSNGEIIVLTPHGAETSNRNGRLLAQLFVWTDQNEDLGLAFDSDTQFKLPNGANRSPDAAWVRREAWDALSDKERQVFPSLCPDFVVELRSPSARLKPLQDKMQEYMDNGARLGWLINRQDRQVEIYRAGQPKQVLNFPQNLSGEDVLPGFVLDLTKIW</sequence>
<dbReference type="RefSeq" id="WP_039714933.1">
    <property type="nucleotide sequence ID" value="NZ_JTJC03000001.1"/>
</dbReference>
<dbReference type="PANTHER" id="PTHR34107:SF7">
    <property type="entry name" value="SLR2092 PROTEIN"/>
    <property type="match status" value="1"/>
</dbReference>
<keyword evidence="2" id="KW-0540">Nuclease</keyword>
<dbReference type="OrthoDB" id="455378at2"/>
<reference evidence="2 3" key="1">
    <citation type="journal article" date="2015" name="Genome Announc.">
        <title>Draft Genome Sequence of the Terrestrial Cyanobacterium Scytonema millei VB511283, Isolated from Eastern India.</title>
        <authorList>
            <person name="Sen D."/>
            <person name="Chandrababunaidu M.M."/>
            <person name="Singh D."/>
            <person name="Sanghi N."/>
            <person name="Ghorai A."/>
            <person name="Mishra G.P."/>
            <person name="Madduluri M."/>
            <person name="Adhikary S.P."/>
            <person name="Tripathy S."/>
        </authorList>
    </citation>
    <scope>NUCLEOTIDE SEQUENCE [LARGE SCALE GENOMIC DNA]</scope>
    <source>
        <strain evidence="2 3">VB511283</strain>
    </source>
</reference>
<dbReference type="Pfam" id="PF05685">
    <property type="entry name" value="Uma2"/>
    <property type="match status" value="1"/>
</dbReference>
<dbReference type="InterPro" id="IPR011335">
    <property type="entry name" value="Restrct_endonuc-II-like"/>
</dbReference>
<protein>
    <submittedName>
        <fullName evidence="2">Uma2 family endonuclease</fullName>
    </submittedName>
</protein>
<dbReference type="GO" id="GO:0004519">
    <property type="term" value="F:endonuclease activity"/>
    <property type="evidence" value="ECO:0007669"/>
    <property type="project" value="UniProtKB-KW"/>
</dbReference>
<keyword evidence="3" id="KW-1185">Reference proteome</keyword>
<dbReference type="SUPFAM" id="SSF52980">
    <property type="entry name" value="Restriction endonuclease-like"/>
    <property type="match status" value="1"/>
</dbReference>
<accession>A0A9X5I2Q5</accession>
<dbReference type="Proteomes" id="UP000031532">
    <property type="component" value="Unassembled WGS sequence"/>
</dbReference>
<proteinExistence type="predicted"/>
<dbReference type="Gene3D" id="3.90.1570.10">
    <property type="entry name" value="tt1808, chain A"/>
    <property type="match status" value="1"/>
</dbReference>
<evidence type="ECO:0000259" key="1">
    <source>
        <dbReference type="Pfam" id="PF05685"/>
    </source>
</evidence>
<evidence type="ECO:0000313" key="2">
    <source>
        <dbReference type="EMBL" id="NHC33315.1"/>
    </source>
</evidence>
<evidence type="ECO:0000313" key="3">
    <source>
        <dbReference type="Proteomes" id="UP000031532"/>
    </source>
</evidence>
<dbReference type="EMBL" id="JTJC03000001">
    <property type="protein sequence ID" value="NHC33315.1"/>
    <property type="molecule type" value="Genomic_DNA"/>
</dbReference>
<dbReference type="CDD" id="cd06260">
    <property type="entry name" value="DUF820-like"/>
    <property type="match status" value="1"/>
</dbReference>
<name>A0A9X5I2Q5_9CYAN</name>
<comment type="caution">
    <text evidence="2">The sequence shown here is derived from an EMBL/GenBank/DDBJ whole genome shotgun (WGS) entry which is preliminary data.</text>
</comment>
<gene>
    <name evidence="2" type="ORF">QH73_0001305</name>
</gene>
<dbReference type="InterPro" id="IPR012296">
    <property type="entry name" value="Nuclease_put_TT1808"/>
</dbReference>
<dbReference type="AlphaFoldDB" id="A0A9X5I2Q5"/>
<dbReference type="PANTHER" id="PTHR34107">
    <property type="entry name" value="SLL0198 PROTEIN-RELATED"/>
    <property type="match status" value="1"/>
</dbReference>
<keyword evidence="2" id="KW-0255">Endonuclease</keyword>
<organism evidence="2 3">
    <name type="scientific">Scytonema millei VB511283</name>
    <dbReference type="NCBI Taxonomy" id="1245923"/>
    <lineage>
        <taxon>Bacteria</taxon>
        <taxon>Bacillati</taxon>
        <taxon>Cyanobacteriota</taxon>
        <taxon>Cyanophyceae</taxon>
        <taxon>Nostocales</taxon>
        <taxon>Scytonemataceae</taxon>
        <taxon>Scytonema</taxon>
    </lineage>
</organism>
<keyword evidence="2" id="KW-0378">Hydrolase</keyword>
<feature type="domain" description="Putative restriction endonuclease" evidence="1">
    <location>
        <begin position="18"/>
        <end position="190"/>
    </location>
</feature>